<dbReference type="Pfam" id="PF13335">
    <property type="entry name" value="Mg_chelatase_C"/>
    <property type="match status" value="1"/>
</dbReference>
<dbReference type="EMBL" id="MLJW01000602">
    <property type="protein sequence ID" value="OIQ84647.1"/>
    <property type="molecule type" value="Genomic_DNA"/>
</dbReference>
<protein>
    <submittedName>
        <fullName evidence="2">Competence protein ComM</fullName>
    </submittedName>
</protein>
<comment type="caution">
    <text evidence="2">The sequence shown here is derived from an EMBL/GenBank/DDBJ whole genome shotgun (WGS) entry which is preliminary data.</text>
</comment>
<proteinExistence type="predicted"/>
<accession>A0A1J5QXT2</accession>
<evidence type="ECO:0000313" key="2">
    <source>
        <dbReference type="EMBL" id="OIQ84647.1"/>
    </source>
</evidence>
<sequence>MAAARRRQHARQGALNAQLSGSALDAHAALDAATASWFAAALERLGWSARAAHRTLRVARSIADLAGDDAVTRAALAEAMQYRLADAD</sequence>
<dbReference type="InterPro" id="IPR025158">
    <property type="entry name" value="Mg_chelat-rel_C"/>
</dbReference>
<reference evidence="2" key="1">
    <citation type="submission" date="2016-10" db="EMBL/GenBank/DDBJ databases">
        <title>Sequence of Gallionella enrichment culture.</title>
        <authorList>
            <person name="Poehlein A."/>
            <person name="Muehling M."/>
            <person name="Daniel R."/>
        </authorList>
    </citation>
    <scope>NUCLEOTIDE SEQUENCE</scope>
</reference>
<gene>
    <name evidence="2" type="primary">comM_12</name>
    <name evidence="2" type="ORF">GALL_335380</name>
</gene>
<feature type="domain" description="Mg chelatase-related protein C-terminal" evidence="1">
    <location>
        <begin position="2"/>
        <end position="83"/>
    </location>
</feature>
<evidence type="ECO:0000259" key="1">
    <source>
        <dbReference type="Pfam" id="PF13335"/>
    </source>
</evidence>
<organism evidence="2">
    <name type="scientific">mine drainage metagenome</name>
    <dbReference type="NCBI Taxonomy" id="410659"/>
    <lineage>
        <taxon>unclassified sequences</taxon>
        <taxon>metagenomes</taxon>
        <taxon>ecological metagenomes</taxon>
    </lineage>
</organism>
<name>A0A1J5QXT2_9ZZZZ</name>
<dbReference type="AlphaFoldDB" id="A0A1J5QXT2"/>